<dbReference type="PANTHER" id="PTHR43690">
    <property type="entry name" value="NARDILYSIN"/>
    <property type="match status" value="1"/>
</dbReference>
<dbReference type="Gramene" id="EOY09248">
    <property type="protein sequence ID" value="EOY09248"/>
    <property type="gene ID" value="TCM_024656"/>
</dbReference>
<dbReference type="InterPro" id="IPR007863">
    <property type="entry name" value="Peptidase_M16_C"/>
</dbReference>
<dbReference type="AlphaFoldDB" id="A0A061EX72"/>
<reference evidence="3 4" key="1">
    <citation type="journal article" date="2013" name="Genome Biol.">
        <title>The genome sequence of the most widely cultivated cacao type and its use to identify candidate genes regulating pod color.</title>
        <authorList>
            <person name="Motamayor J.C."/>
            <person name="Mockaitis K."/>
            <person name="Schmutz J."/>
            <person name="Haiminen N."/>
            <person name="Iii D.L."/>
            <person name="Cornejo O."/>
            <person name="Findley S.D."/>
            <person name="Zheng P."/>
            <person name="Utro F."/>
            <person name="Royaert S."/>
            <person name="Saski C."/>
            <person name="Jenkins J."/>
            <person name="Podicheti R."/>
            <person name="Zhao M."/>
            <person name="Scheffler B.E."/>
            <person name="Stack J.C."/>
            <person name="Feltus F.A."/>
            <person name="Mustiga G.M."/>
            <person name="Amores F."/>
            <person name="Phillips W."/>
            <person name="Marelli J.P."/>
            <person name="May G.D."/>
            <person name="Shapiro H."/>
            <person name="Ma J."/>
            <person name="Bustamante C.D."/>
            <person name="Schnell R.J."/>
            <person name="Main D."/>
            <person name="Gilbert D."/>
            <person name="Parida L."/>
            <person name="Kuhn D.N."/>
        </authorList>
    </citation>
    <scope>NUCLEOTIDE SEQUENCE [LARGE SCALE GENOMIC DNA]</scope>
    <source>
        <strain evidence="4">cv. Matina 1-6</strain>
    </source>
</reference>
<dbReference type="GO" id="GO:0046872">
    <property type="term" value="F:metal ion binding"/>
    <property type="evidence" value="ECO:0007669"/>
    <property type="project" value="UniProtKB-KW"/>
</dbReference>
<accession>A0A061EX72</accession>
<gene>
    <name evidence="3" type="ORF">TCM_024656</name>
</gene>
<keyword evidence="1" id="KW-0479">Metal-binding</keyword>
<dbReference type="InterPro" id="IPR011249">
    <property type="entry name" value="Metalloenz_LuxS/M16"/>
</dbReference>
<evidence type="ECO:0000313" key="4">
    <source>
        <dbReference type="Proteomes" id="UP000026915"/>
    </source>
</evidence>
<keyword evidence="4" id="KW-1185">Reference proteome</keyword>
<dbReference type="PANTHER" id="PTHR43690:SF18">
    <property type="entry name" value="INSULIN-DEGRADING ENZYME-RELATED"/>
    <property type="match status" value="1"/>
</dbReference>
<dbReference type="HOGENOM" id="CLU_1028248_0_0_1"/>
<dbReference type="SUPFAM" id="SSF63411">
    <property type="entry name" value="LuxS/MPP-like metallohydrolase"/>
    <property type="match status" value="1"/>
</dbReference>
<evidence type="ECO:0000259" key="2">
    <source>
        <dbReference type="Pfam" id="PF05193"/>
    </source>
</evidence>
<protein>
    <submittedName>
        <fullName evidence="3">Insulinase (Peptidase family M16) family protein</fullName>
    </submittedName>
</protein>
<dbReference type="EMBL" id="CM001883">
    <property type="protein sequence ID" value="EOY09248.1"/>
    <property type="molecule type" value="Genomic_DNA"/>
</dbReference>
<organism evidence="3 4">
    <name type="scientific">Theobroma cacao</name>
    <name type="common">Cacao</name>
    <name type="synonym">Cocoa</name>
    <dbReference type="NCBI Taxonomy" id="3641"/>
    <lineage>
        <taxon>Eukaryota</taxon>
        <taxon>Viridiplantae</taxon>
        <taxon>Streptophyta</taxon>
        <taxon>Embryophyta</taxon>
        <taxon>Tracheophyta</taxon>
        <taxon>Spermatophyta</taxon>
        <taxon>Magnoliopsida</taxon>
        <taxon>eudicotyledons</taxon>
        <taxon>Gunneridae</taxon>
        <taxon>Pentapetalae</taxon>
        <taxon>rosids</taxon>
        <taxon>malvids</taxon>
        <taxon>Malvales</taxon>
        <taxon>Malvaceae</taxon>
        <taxon>Byttnerioideae</taxon>
        <taxon>Theobroma</taxon>
    </lineage>
</organism>
<dbReference type="InParanoid" id="A0A061EX72"/>
<proteinExistence type="predicted"/>
<evidence type="ECO:0000313" key="3">
    <source>
        <dbReference type="EMBL" id="EOY09248.1"/>
    </source>
</evidence>
<dbReference type="eggNOG" id="KOG0959">
    <property type="taxonomic scope" value="Eukaryota"/>
</dbReference>
<feature type="domain" description="Peptidase M16 C-terminal" evidence="2">
    <location>
        <begin position="121"/>
        <end position="221"/>
    </location>
</feature>
<dbReference type="Proteomes" id="UP000026915">
    <property type="component" value="Chromosome 5"/>
</dbReference>
<evidence type="ECO:0000256" key="1">
    <source>
        <dbReference type="ARBA" id="ARBA00022723"/>
    </source>
</evidence>
<name>A0A061EX72_THECC</name>
<dbReference type="STRING" id="3641.A0A061EX72"/>
<sequence length="271" mass="31214">MLWIKANKSIGKIKENRWWMEKWKLNPMAVCKVPRSISIYVPSELKFNVDSQAHGKLDSARWVSVLRDSNGQVGSNGLIVESNSKITISKVKESKLCPWKVCNVRDLCKAIQANELACLESLDEIQSLVENKFQDIRNSNQRGFQSTGLPFKSEHLMILVKAVPIKERHKLTVAWPITPSRHHYKEGPCHYLSRVIGHKGEGSVYHTLQKLEKALSNDIEAWTKSFVDFLSWFYPISHWKELVTSEDKKGNEMIIFIMYKPQYFVTHGKAT</sequence>
<dbReference type="Pfam" id="PF05193">
    <property type="entry name" value="Peptidase_M16_C"/>
    <property type="match status" value="1"/>
</dbReference>
<dbReference type="InterPro" id="IPR050626">
    <property type="entry name" value="Peptidase_M16"/>
</dbReference>
<dbReference type="Gene3D" id="3.30.830.10">
    <property type="entry name" value="Metalloenzyme, LuxS/M16 peptidase-like"/>
    <property type="match status" value="1"/>
</dbReference>